<keyword evidence="1 2" id="KW-0808">Transferase</keyword>
<gene>
    <name evidence="2" type="ORF">FHS40_008998</name>
</gene>
<reference evidence="2 3" key="1">
    <citation type="submission" date="2020-08" db="EMBL/GenBank/DDBJ databases">
        <title>Genomic Encyclopedia of Type Strains, Phase III (KMG-III): the genomes of soil and plant-associated and newly described type strains.</title>
        <authorList>
            <person name="Whitman W."/>
        </authorList>
    </citation>
    <scope>NUCLEOTIDE SEQUENCE [LARGE SCALE GENOMIC DNA]</scope>
    <source>
        <strain evidence="2 3">CECT 3146</strain>
    </source>
</reference>
<evidence type="ECO:0000256" key="1">
    <source>
        <dbReference type="RuleBase" id="RU004466"/>
    </source>
</evidence>
<dbReference type="Proteomes" id="UP000549009">
    <property type="component" value="Unassembled WGS sequence"/>
</dbReference>
<comment type="similarity">
    <text evidence="1">Belongs to the FPP/GGPP synthase family.</text>
</comment>
<dbReference type="Gene3D" id="1.10.600.10">
    <property type="entry name" value="Farnesyl Diphosphate Synthase"/>
    <property type="match status" value="1"/>
</dbReference>
<dbReference type="EMBL" id="JACHJD010000043">
    <property type="protein sequence ID" value="MBB5109868.1"/>
    <property type="molecule type" value="Genomic_DNA"/>
</dbReference>
<dbReference type="AlphaFoldDB" id="A0A7W8B7A8"/>
<accession>A0A7W8B7A8</accession>
<comment type="caution">
    <text evidence="2">The sequence shown here is derived from an EMBL/GenBank/DDBJ whole genome shotgun (WGS) entry which is preliminary data.</text>
</comment>
<proteinExistence type="inferred from homology"/>
<organism evidence="2 3">
    <name type="scientific">Streptomyces spectabilis</name>
    <dbReference type="NCBI Taxonomy" id="68270"/>
    <lineage>
        <taxon>Bacteria</taxon>
        <taxon>Bacillati</taxon>
        <taxon>Actinomycetota</taxon>
        <taxon>Actinomycetes</taxon>
        <taxon>Kitasatosporales</taxon>
        <taxon>Streptomycetaceae</taxon>
        <taxon>Streptomyces</taxon>
    </lineage>
</organism>
<name>A0A7W8B7A8_STRST</name>
<dbReference type="RefSeq" id="WP_184926917.1">
    <property type="nucleotide sequence ID" value="NZ_BMSQ01000047.1"/>
</dbReference>
<dbReference type="Pfam" id="PF00348">
    <property type="entry name" value="polyprenyl_synt"/>
    <property type="match status" value="1"/>
</dbReference>
<dbReference type="GO" id="GO:0008299">
    <property type="term" value="P:isoprenoid biosynthetic process"/>
    <property type="evidence" value="ECO:0007669"/>
    <property type="project" value="InterPro"/>
</dbReference>
<dbReference type="InterPro" id="IPR000092">
    <property type="entry name" value="Polyprenyl_synt"/>
</dbReference>
<dbReference type="SUPFAM" id="SSF48576">
    <property type="entry name" value="Terpenoid synthases"/>
    <property type="match status" value="1"/>
</dbReference>
<keyword evidence="3" id="KW-1185">Reference proteome</keyword>
<protein>
    <submittedName>
        <fullName evidence="2">Heptaprenyl diphosphate synthase</fullName>
        <ecNumber evidence="2">2.5.1.30</ecNumber>
    </submittedName>
</protein>
<dbReference type="GO" id="GO:0000010">
    <property type="term" value="F:heptaprenyl diphosphate synthase activity"/>
    <property type="evidence" value="ECO:0007669"/>
    <property type="project" value="UniProtKB-EC"/>
</dbReference>
<evidence type="ECO:0000313" key="2">
    <source>
        <dbReference type="EMBL" id="MBB5109868.1"/>
    </source>
</evidence>
<dbReference type="InterPro" id="IPR008949">
    <property type="entry name" value="Isoprenoid_synthase_dom_sf"/>
</dbReference>
<sequence>MKHLAYQGFYRDMASQIDKEMAAALEQLPFHTSPSAREAVAELLTQRQLAYPLCVLPMITYAAETGTPRPAAPLSVVHVLWWTSACYLDDLADGHHPMSTGSLSGNEALLAATAAGTSLPLQVLQGLDTSFSEHKALISEFVSGWTIGIEGQLSDIRETAEDASRATAIATYRGKSGAPYGMITAMASILAGTSAERTAAWREFGYVFGILWQIFNDQQDILSGRHEDLRNSTVTYLLACAVDDAPPPARKELLNLASAARQSDISRQQLAELLVEPPLLQRYQQDVTEFRDEAHRLLDELGGHETYTLMLRELVEDSARLRL</sequence>
<dbReference type="EC" id="2.5.1.30" evidence="2"/>
<evidence type="ECO:0000313" key="3">
    <source>
        <dbReference type="Proteomes" id="UP000549009"/>
    </source>
</evidence>